<evidence type="ECO:0000313" key="2">
    <source>
        <dbReference type="EMBL" id="TQF69377.1"/>
    </source>
</evidence>
<keyword evidence="3" id="KW-1185">Reference proteome</keyword>
<dbReference type="AlphaFoldDB" id="A0A541BAN0"/>
<keyword evidence="1" id="KW-0812">Transmembrane</keyword>
<evidence type="ECO:0000256" key="1">
    <source>
        <dbReference type="SAM" id="Phobius"/>
    </source>
</evidence>
<dbReference type="Proteomes" id="UP000316256">
    <property type="component" value="Unassembled WGS sequence"/>
</dbReference>
<protein>
    <submittedName>
        <fullName evidence="2">Uncharacterized protein</fullName>
    </submittedName>
</protein>
<keyword evidence="1" id="KW-0472">Membrane</keyword>
<proteinExistence type="predicted"/>
<accession>A0A541BAN0</accession>
<sequence>MVVIRIRSRTGSGRLRGDGALAQFVRFVLVGGSSNITRAILVVAVSAGVGVFRFLALRGWVFS</sequence>
<comment type="caution">
    <text evidence="2">The sequence shown here is derived from an EMBL/GenBank/DDBJ whole genome shotgun (WGS) entry which is preliminary data.</text>
</comment>
<keyword evidence="1" id="KW-1133">Transmembrane helix</keyword>
<reference evidence="2 3" key="1">
    <citation type="submission" date="2019-06" db="EMBL/GenBank/DDBJ databases">
        <title>Rhodococcus spaelei sp. nov., isolated from a cave.</title>
        <authorList>
            <person name="Lee S.D."/>
        </authorList>
    </citation>
    <scope>NUCLEOTIDE SEQUENCE [LARGE SCALE GENOMIC DNA]</scope>
    <source>
        <strain evidence="2 3">C9-5</strain>
    </source>
</reference>
<name>A0A541BAN0_9NOCA</name>
<feature type="transmembrane region" description="Helical" evidence="1">
    <location>
        <begin position="36"/>
        <end position="56"/>
    </location>
</feature>
<gene>
    <name evidence="2" type="ORF">FK531_11645</name>
</gene>
<dbReference type="EMBL" id="VIGH01000004">
    <property type="protein sequence ID" value="TQF69377.1"/>
    <property type="molecule type" value="Genomic_DNA"/>
</dbReference>
<evidence type="ECO:0000313" key="3">
    <source>
        <dbReference type="Proteomes" id="UP000316256"/>
    </source>
</evidence>
<dbReference type="RefSeq" id="WP_142099370.1">
    <property type="nucleotide sequence ID" value="NZ_VIGH01000004.1"/>
</dbReference>
<organism evidence="2 3">
    <name type="scientific">Rhodococcus spelaei</name>
    <dbReference type="NCBI Taxonomy" id="2546320"/>
    <lineage>
        <taxon>Bacteria</taxon>
        <taxon>Bacillati</taxon>
        <taxon>Actinomycetota</taxon>
        <taxon>Actinomycetes</taxon>
        <taxon>Mycobacteriales</taxon>
        <taxon>Nocardiaceae</taxon>
        <taxon>Rhodococcus</taxon>
    </lineage>
</organism>
<dbReference type="OrthoDB" id="5184077at2"/>